<sequence>MLSFRFERHIGVCNVGVHFFNRYWLCHWRFWRWHLYLWYDFLGNSFHWHYGRCWGRRFEIFNSFQRLLLRFASYLIEDGRCDCGLILPFRGTIDRLQIGAAGMIKQIATPIVDPTKPITTSIEGIRRPNISATTTIAIVSGRNLDSGMYICASDARLYSNE</sequence>
<reference evidence="1" key="1">
    <citation type="submission" date="2022-08" db="UniProtKB">
        <authorList>
            <consortium name="EnsemblMetazoa"/>
        </authorList>
    </citation>
    <scope>IDENTIFICATION</scope>
    <source>
        <strain evidence="1">EBRO</strain>
    </source>
</reference>
<dbReference type="AlphaFoldDB" id="A0A182IZP0"/>
<name>A0A182IZP0_ANOAO</name>
<evidence type="ECO:0000313" key="1">
    <source>
        <dbReference type="EnsemblMetazoa" id="AATE008550-PA.1"/>
    </source>
</evidence>
<dbReference type="VEuPathDB" id="VectorBase:AATE008550"/>
<dbReference type="EnsemblMetazoa" id="AATE008550-RA">
    <property type="protein sequence ID" value="AATE008550-PA.1"/>
    <property type="gene ID" value="AATE008550"/>
</dbReference>
<protein>
    <submittedName>
        <fullName evidence="1">Uncharacterized protein</fullName>
    </submittedName>
</protein>
<organism evidence="1">
    <name type="scientific">Anopheles atroparvus</name>
    <name type="common">European mosquito</name>
    <dbReference type="NCBI Taxonomy" id="41427"/>
    <lineage>
        <taxon>Eukaryota</taxon>
        <taxon>Metazoa</taxon>
        <taxon>Ecdysozoa</taxon>
        <taxon>Arthropoda</taxon>
        <taxon>Hexapoda</taxon>
        <taxon>Insecta</taxon>
        <taxon>Pterygota</taxon>
        <taxon>Neoptera</taxon>
        <taxon>Endopterygota</taxon>
        <taxon>Diptera</taxon>
        <taxon>Nematocera</taxon>
        <taxon>Culicoidea</taxon>
        <taxon>Culicidae</taxon>
        <taxon>Anophelinae</taxon>
        <taxon>Anopheles</taxon>
    </lineage>
</organism>
<accession>A0A182IZP0</accession>
<proteinExistence type="predicted"/>